<dbReference type="AlphaFoldDB" id="A0A375J9K8"/>
<sequence>MVAEVPNVLVVNNTLPVKAVLLDLSRTGLRQWAIYDPHRAFVMGQAMLWCCLTGSTSSGPQIA</sequence>
<dbReference type="EMBL" id="OVTA01000046">
    <property type="protein sequence ID" value="SPS01559.1"/>
    <property type="molecule type" value="Genomic_DNA"/>
</dbReference>
<protein>
    <submittedName>
        <fullName evidence="1">Uncharacterized protein</fullName>
    </submittedName>
</protein>
<name>A0A375J9K8_9BURK</name>
<reference evidence="1 2" key="1">
    <citation type="submission" date="2018-01" db="EMBL/GenBank/DDBJ databases">
        <authorList>
            <person name="Gaut B.S."/>
            <person name="Morton B.R."/>
            <person name="Clegg M.T."/>
            <person name="Duvall M.R."/>
        </authorList>
    </citation>
    <scope>NUCLEOTIDE SEQUENCE [LARGE SCALE GENOMIC DNA]</scope>
    <source>
        <strain evidence="1">Cupriavidus taiwanensis cmp 52</strain>
    </source>
</reference>
<gene>
    <name evidence="1" type="ORF">CBM2634_B50039</name>
</gene>
<proteinExistence type="predicted"/>
<evidence type="ECO:0000313" key="2">
    <source>
        <dbReference type="Proteomes" id="UP000256805"/>
    </source>
</evidence>
<organism evidence="1 2">
    <name type="scientific">Cupriavidus taiwanensis</name>
    <dbReference type="NCBI Taxonomy" id="164546"/>
    <lineage>
        <taxon>Bacteria</taxon>
        <taxon>Pseudomonadati</taxon>
        <taxon>Pseudomonadota</taxon>
        <taxon>Betaproteobacteria</taxon>
        <taxon>Burkholderiales</taxon>
        <taxon>Burkholderiaceae</taxon>
        <taxon>Cupriavidus</taxon>
    </lineage>
</organism>
<evidence type="ECO:0000313" key="1">
    <source>
        <dbReference type="EMBL" id="SPS01559.1"/>
    </source>
</evidence>
<accession>A0A375J9K8</accession>
<dbReference type="Proteomes" id="UP000256805">
    <property type="component" value="Unassembled WGS sequence"/>
</dbReference>